<keyword evidence="4" id="KW-0732">Signal</keyword>
<dbReference type="Gene3D" id="2.60.420.10">
    <property type="entry name" value="Maltose phosphorylase, domain 3"/>
    <property type="match status" value="1"/>
</dbReference>
<evidence type="ECO:0000256" key="3">
    <source>
        <dbReference type="ARBA" id="ARBA00022801"/>
    </source>
</evidence>
<dbReference type="AlphaFoldDB" id="K9E024"/>
<dbReference type="Pfam" id="PF17390">
    <property type="entry name" value="Bac_rhamnosid_C"/>
    <property type="match status" value="1"/>
</dbReference>
<dbReference type="InterPro" id="IPR013783">
    <property type="entry name" value="Ig-like_fold"/>
</dbReference>
<name>K9E024_9BACE</name>
<evidence type="ECO:0000259" key="7">
    <source>
        <dbReference type="Pfam" id="PF17389"/>
    </source>
</evidence>
<dbReference type="GO" id="GO:0005975">
    <property type="term" value="P:carbohydrate metabolic process"/>
    <property type="evidence" value="ECO:0007669"/>
    <property type="project" value="InterPro"/>
</dbReference>
<dbReference type="RefSeq" id="WP_009130160.1">
    <property type="nucleotide sequence ID" value="NZ_JH992941.1"/>
</dbReference>
<dbReference type="PANTHER" id="PTHR33307">
    <property type="entry name" value="ALPHA-RHAMNOSIDASE (EUROFUNG)"/>
    <property type="match status" value="1"/>
</dbReference>
<dbReference type="Pfam" id="PF25788">
    <property type="entry name" value="Ig_Rha78A_N"/>
    <property type="match status" value="1"/>
</dbReference>
<feature type="domain" description="Alpha-L-rhamnosidase six-hairpin glycosidase" evidence="7">
    <location>
        <begin position="454"/>
        <end position="787"/>
    </location>
</feature>
<keyword evidence="10" id="KW-1185">Reference proteome</keyword>
<dbReference type="STRING" id="742727.HMPREF9447_02603"/>
<evidence type="ECO:0000256" key="2">
    <source>
        <dbReference type="ARBA" id="ARBA00012652"/>
    </source>
</evidence>
<feature type="signal peptide" evidence="4">
    <location>
        <begin position="1"/>
        <end position="23"/>
    </location>
</feature>
<dbReference type="Proteomes" id="UP000009872">
    <property type="component" value="Unassembled WGS sequence"/>
</dbReference>
<dbReference type="InterPro" id="IPR008902">
    <property type="entry name" value="Rhamnosid_concanavalin"/>
</dbReference>
<dbReference type="PATRIC" id="fig|742727.4.peg.2661"/>
<dbReference type="PIRSF" id="PIRSF010631">
    <property type="entry name" value="A-rhamnsds"/>
    <property type="match status" value="1"/>
</dbReference>
<dbReference type="Pfam" id="PF05592">
    <property type="entry name" value="Bac_rhamnosid"/>
    <property type="match status" value="1"/>
</dbReference>
<organism evidence="9 10">
    <name type="scientific">Bacteroides oleiciplenus YIT 12058</name>
    <dbReference type="NCBI Taxonomy" id="742727"/>
    <lineage>
        <taxon>Bacteria</taxon>
        <taxon>Pseudomonadati</taxon>
        <taxon>Bacteroidota</taxon>
        <taxon>Bacteroidia</taxon>
        <taxon>Bacteroidales</taxon>
        <taxon>Bacteroidaceae</taxon>
        <taxon>Bacteroides</taxon>
    </lineage>
</organism>
<dbReference type="InterPro" id="IPR016007">
    <property type="entry name" value="Alpha_rhamnosid"/>
</dbReference>
<comment type="catalytic activity">
    <reaction evidence="1">
        <text>Hydrolysis of terminal non-reducing alpha-L-rhamnose residues in alpha-L-rhamnosides.</text>
        <dbReference type="EC" id="3.2.1.40"/>
    </reaction>
</comment>
<dbReference type="eggNOG" id="COG3408">
    <property type="taxonomic scope" value="Bacteria"/>
</dbReference>
<dbReference type="EC" id="3.2.1.40" evidence="2"/>
<sequence length="893" mass="101507">MKRIYTIALMLSFCSLIFAQTYAIYDLKVNGKNNPVGVDNQDLVFSWKISSIERNFIQPSYQIEVWDEQNNLVWNSKKVKSDNSIGVKYEGKSLKAGGYYTWIVRVGKVKSQIASFVIALNFDGAKWIGLENDKDNYKVVPGIHSPLVQHEIRDRKTGMYILPLLRRDFDIEKPVKRAVMSLSGLGHFELFANGSKVGDHFLDPGWTDYSTNALYESFDVTDMLQKGKNTLGIMLGGGFYNVPRERYYKQLISFGAPKAVGVLEMTYEDGAKERIVTDTEWLASHSPITYSSIYGGEDYDKSLLQKGWNTPNFDASHWKSAVESKLNIELSAQKSEPLKVRNRFNVVKRYKNHKGNTIYDFGQNMSGIIELKVKGKDGTIVRMHPAELLNKDSTTNQSASGAPYYFEYKISGDTVQEWRPQFSYYGFRYIELDRTENLESIEINALHTTNSAREVGRFSCSSPMFNKVYELIDWSIRSNLASILTDCPHREKLGWLEVAHLMQYSMQYRYDLSTFYKKTIDDMAKAQYLDGMVPTIAPEYVHFSDGFENTPEWGSAFIISSWYYYKWYADKTLLEKYYDKMSSYVDYLTSRSKGYIVAYGLGDWYDLGPGTPGYAQLTTVGVTSTAIYYYDVTIMQRIAQLLGKKADSEKFGALGTKIKNAFNKRYFNEQTKTYDRNSQTANAMALYMGLVEDQNKEIVLSNLITDIAGRDYALTAGDIGYRYVLRALDDNNRNEVVYRMNSRYDVPGYGWQLAGGATALTESWQNYGFVSNNHCMLGHLMEWFFSVLGGIKQSKNSVAFKELMIAPVLVSGINSAQTSLETSYGRVECRWKDETDGFSMDVTIPPGSIATVVLPCPKDGKVMDAGRNVKVDKYDNGKAYIKIGSGNYKFTTK</sequence>
<evidence type="ECO:0000313" key="9">
    <source>
        <dbReference type="EMBL" id="EKU90093.1"/>
    </source>
</evidence>
<accession>K9E024</accession>
<evidence type="ECO:0000259" key="5">
    <source>
        <dbReference type="Pfam" id="PF05592"/>
    </source>
</evidence>
<dbReference type="HOGENOM" id="CLU_002926_1_1_10"/>
<evidence type="ECO:0000256" key="4">
    <source>
        <dbReference type="SAM" id="SignalP"/>
    </source>
</evidence>
<dbReference type="OrthoDB" id="9766741at2"/>
<dbReference type="InterPro" id="IPR013737">
    <property type="entry name" value="Bac_rhamnosid_N"/>
</dbReference>
<dbReference type="GO" id="GO:0030596">
    <property type="term" value="F:alpha-L-rhamnosidase activity"/>
    <property type="evidence" value="ECO:0007669"/>
    <property type="project" value="UniProtKB-EC"/>
</dbReference>
<evidence type="ECO:0000256" key="1">
    <source>
        <dbReference type="ARBA" id="ARBA00001445"/>
    </source>
</evidence>
<dbReference type="InterPro" id="IPR035396">
    <property type="entry name" value="Bac_rhamnosid6H"/>
</dbReference>
<dbReference type="InterPro" id="IPR008928">
    <property type="entry name" value="6-hairpin_glycosidase_sf"/>
</dbReference>
<dbReference type="SUPFAM" id="SSF48208">
    <property type="entry name" value="Six-hairpin glycosidases"/>
    <property type="match status" value="1"/>
</dbReference>
<reference evidence="9 10" key="1">
    <citation type="submission" date="2012-09" db="EMBL/GenBank/DDBJ databases">
        <title>The Genome Sequence of Bacteroides oleiciplenus YIT 12058.</title>
        <authorList>
            <consortium name="The Broad Institute Genome Sequencing Platform"/>
            <person name="Earl A."/>
            <person name="Ward D."/>
            <person name="Feldgarden M."/>
            <person name="Gevers D."/>
            <person name="Morotomi M."/>
            <person name="Walker B."/>
            <person name="Young S.K."/>
            <person name="Zeng Q."/>
            <person name="Gargeya S."/>
            <person name="Fitzgerald M."/>
            <person name="Haas B."/>
            <person name="Abouelleil A."/>
            <person name="Alvarado L."/>
            <person name="Arachchi H.M."/>
            <person name="Berlin A.M."/>
            <person name="Chapman S.B."/>
            <person name="Goldberg J."/>
            <person name="Griggs A."/>
            <person name="Gujja S."/>
            <person name="Hansen M."/>
            <person name="Howarth C."/>
            <person name="Imamovic A."/>
            <person name="Larimer J."/>
            <person name="McCowen C."/>
            <person name="Montmayeur A."/>
            <person name="Murphy C."/>
            <person name="Neiman D."/>
            <person name="Pearson M."/>
            <person name="Priest M."/>
            <person name="Roberts A."/>
            <person name="Saif S."/>
            <person name="Shea T."/>
            <person name="Sisk P."/>
            <person name="Sykes S."/>
            <person name="Wortman J."/>
            <person name="Nusbaum C."/>
            <person name="Birren B."/>
        </authorList>
    </citation>
    <scope>NUCLEOTIDE SEQUENCE [LARGE SCALE GENOMIC DNA]</scope>
    <source>
        <strain evidence="9 10">YIT 12058</strain>
    </source>
</reference>
<proteinExistence type="predicted"/>
<dbReference type="EMBL" id="ADLF01000010">
    <property type="protein sequence ID" value="EKU90093.1"/>
    <property type="molecule type" value="Genomic_DNA"/>
</dbReference>
<protein>
    <recommendedName>
        <fullName evidence="2">alpha-L-rhamnosidase</fullName>
        <ecNumber evidence="2">3.2.1.40</ecNumber>
    </recommendedName>
</protein>
<feature type="domain" description="Bacterial alpha-L-rhamnosidase N-terminal" evidence="6">
    <location>
        <begin position="173"/>
        <end position="341"/>
    </location>
</feature>
<keyword evidence="3" id="KW-0378">Hydrolase</keyword>
<dbReference type="Pfam" id="PF08531">
    <property type="entry name" value="Bac_rhamnosid_N"/>
    <property type="match status" value="1"/>
</dbReference>
<evidence type="ECO:0000259" key="6">
    <source>
        <dbReference type="Pfam" id="PF08531"/>
    </source>
</evidence>
<feature type="domain" description="Alpha-L-rhamnosidase concanavalin-like" evidence="5">
    <location>
        <begin position="353"/>
        <end position="436"/>
    </location>
</feature>
<comment type="caution">
    <text evidence="9">The sequence shown here is derived from an EMBL/GenBank/DDBJ whole genome shotgun (WGS) entry which is preliminary data.</text>
</comment>
<evidence type="ECO:0000259" key="8">
    <source>
        <dbReference type="Pfam" id="PF17390"/>
    </source>
</evidence>
<gene>
    <name evidence="9" type="ORF">HMPREF9447_02603</name>
</gene>
<dbReference type="Gene3D" id="2.60.120.260">
    <property type="entry name" value="Galactose-binding domain-like"/>
    <property type="match status" value="2"/>
</dbReference>
<dbReference type="Gene3D" id="1.50.10.10">
    <property type="match status" value="1"/>
</dbReference>
<feature type="domain" description="Alpha-L-rhamnosidase C-terminal" evidence="8">
    <location>
        <begin position="790"/>
        <end position="863"/>
    </location>
</feature>
<dbReference type="InterPro" id="IPR035398">
    <property type="entry name" value="Bac_rhamnosid_C"/>
</dbReference>
<dbReference type="PANTHER" id="PTHR33307:SF11">
    <property type="entry name" value="ALPHA-L-RHAMNOSIDASE"/>
    <property type="match status" value="1"/>
</dbReference>
<dbReference type="Gene3D" id="2.60.40.10">
    <property type="entry name" value="Immunoglobulins"/>
    <property type="match status" value="1"/>
</dbReference>
<dbReference type="Pfam" id="PF17389">
    <property type="entry name" value="Bac_rhamnosid6H"/>
    <property type="match status" value="1"/>
</dbReference>
<feature type="chain" id="PRO_5003926616" description="alpha-L-rhamnosidase" evidence="4">
    <location>
        <begin position="24"/>
        <end position="893"/>
    </location>
</feature>
<evidence type="ECO:0000313" key="10">
    <source>
        <dbReference type="Proteomes" id="UP000009872"/>
    </source>
</evidence>
<dbReference type="InterPro" id="IPR012341">
    <property type="entry name" value="6hp_glycosidase-like_sf"/>
</dbReference>